<evidence type="ECO:0008006" key="6">
    <source>
        <dbReference type="Google" id="ProtNLM"/>
    </source>
</evidence>
<dbReference type="SUPFAM" id="SSF55620">
    <property type="entry name" value="Tetrahydrobiopterin biosynthesis enzymes-like"/>
    <property type="match status" value="1"/>
</dbReference>
<evidence type="ECO:0000256" key="4">
    <source>
        <dbReference type="ARBA" id="ARBA00023239"/>
    </source>
</evidence>
<gene>
    <name evidence="5" type="ORF">LCGC14_0560300</name>
</gene>
<dbReference type="GO" id="GO:0016829">
    <property type="term" value="F:lyase activity"/>
    <property type="evidence" value="ECO:0007669"/>
    <property type="project" value="UniProtKB-KW"/>
</dbReference>
<comment type="cofactor">
    <cofactor evidence="1">
        <name>Zn(2+)</name>
        <dbReference type="ChEBI" id="CHEBI:29105"/>
    </cofactor>
</comment>
<reference evidence="5" key="1">
    <citation type="journal article" date="2015" name="Nature">
        <title>Complex archaea that bridge the gap between prokaryotes and eukaryotes.</title>
        <authorList>
            <person name="Spang A."/>
            <person name="Saw J.H."/>
            <person name="Jorgensen S.L."/>
            <person name="Zaremba-Niedzwiedzka K."/>
            <person name="Martijn J."/>
            <person name="Lind A.E."/>
            <person name="van Eijk R."/>
            <person name="Schleper C."/>
            <person name="Guy L."/>
            <person name="Ettema T.J."/>
        </authorList>
    </citation>
    <scope>NUCLEOTIDE SEQUENCE</scope>
</reference>
<dbReference type="Pfam" id="PF01242">
    <property type="entry name" value="PTPS"/>
    <property type="match status" value="1"/>
</dbReference>
<keyword evidence="4" id="KW-0456">Lyase</keyword>
<comment type="caution">
    <text evidence="5">The sequence shown here is derived from an EMBL/GenBank/DDBJ whole genome shotgun (WGS) entry which is preliminary data.</text>
</comment>
<dbReference type="EMBL" id="LAZR01000795">
    <property type="protein sequence ID" value="KKN57657.1"/>
    <property type="molecule type" value="Genomic_DNA"/>
</dbReference>
<name>A0A0F9S5Z1_9ZZZZ</name>
<dbReference type="GO" id="GO:0046872">
    <property type="term" value="F:metal ion binding"/>
    <property type="evidence" value="ECO:0007669"/>
    <property type="project" value="UniProtKB-KW"/>
</dbReference>
<keyword evidence="3" id="KW-0862">Zinc</keyword>
<dbReference type="InterPro" id="IPR007115">
    <property type="entry name" value="6-PTP_synth/QueD"/>
</dbReference>
<dbReference type="Gene3D" id="3.30.479.10">
    <property type="entry name" value="6-pyruvoyl tetrahydropterin synthase/QueD"/>
    <property type="match status" value="1"/>
</dbReference>
<dbReference type="AlphaFoldDB" id="A0A0F9S5Z1"/>
<keyword evidence="2" id="KW-0479">Metal-binding</keyword>
<evidence type="ECO:0000313" key="5">
    <source>
        <dbReference type="EMBL" id="KKN57657.1"/>
    </source>
</evidence>
<protein>
    <recommendedName>
        <fullName evidence="6">6-pyruvoyl tetrahydrobiopterin synthase</fullName>
    </recommendedName>
</protein>
<dbReference type="InterPro" id="IPR038418">
    <property type="entry name" value="6-PTP_synth/QueD_sf"/>
</dbReference>
<evidence type="ECO:0000256" key="3">
    <source>
        <dbReference type="ARBA" id="ARBA00022833"/>
    </source>
</evidence>
<accession>A0A0F9S5Z1</accession>
<dbReference type="PANTHER" id="PTHR12589:SF7">
    <property type="entry name" value="6-PYRUVOYL TETRAHYDROBIOPTERIN SYNTHASE"/>
    <property type="match status" value="1"/>
</dbReference>
<dbReference type="PANTHER" id="PTHR12589">
    <property type="entry name" value="PYRUVOYL TETRAHYDROBIOPTERIN SYNTHASE"/>
    <property type="match status" value="1"/>
</dbReference>
<sequence length="151" mass="17637">MKLVKTIYFDAAHKLNDYLGKCSNIHGHTWKVEISIKIPKMDVEKTSLFNGILLDFTIMKSVENIFDHKYLNDVITINPTAENLSSIICLMVAEFMNKRLISLGLDYPRLQCDVYVKLWESKSSYVKVNNKEAQCWLGLDARYTYKRFMKK</sequence>
<evidence type="ECO:0000256" key="2">
    <source>
        <dbReference type="ARBA" id="ARBA00022723"/>
    </source>
</evidence>
<evidence type="ECO:0000256" key="1">
    <source>
        <dbReference type="ARBA" id="ARBA00001947"/>
    </source>
</evidence>
<proteinExistence type="predicted"/>
<organism evidence="5">
    <name type="scientific">marine sediment metagenome</name>
    <dbReference type="NCBI Taxonomy" id="412755"/>
    <lineage>
        <taxon>unclassified sequences</taxon>
        <taxon>metagenomes</taxon>
        <taxon>ecological metagenomes</taxon>
    </lineage>
</organism>